<sequence length="214" mass="22850">MTTHADDDVQPPAPRPGRPRDESRDDAILDAARELIAERGFGGMTMDAVASRAGAGKATVYRRWSSKSELAVDAITRGTRATLRAEDVPDTGTLRGDLAALAELRGRDKGDALMPGLISEMRTDADLAHAFHERFVTAKVDMMRSLLERAKQRGEIPPERDVDLLAEIGPALTVYRKVVAGLPVGPEYLARITDEIVVPLATAPAPGATGSVSG</sequence>
<keyword evidence="2 4" id="KW-0238">DNA-binding</keyword>
<comment type="caution">
    <text evidence="7">The sequence shown here is derived from an EMBL/GenBank/DDBJ whole genome shotgun (WGS) entry which is preliminary data.</text>
</comment>
<feature type="region of interest" description="Disordered" evidence="5">
    <location>
        <begin position="1"/>
        <end position="25"/>
    </location>
</feature>
<organism evidence="7 8">
    <name type="scientific">Sediminihabitans luteus</name>
    <dbReference type="NCBI Taxonomy" id="1138585"/>
    <lineage>
        <taxon>Bacteria</taxon>
        <taxon>Bacillati</taxon>
        <taxon>Actinomycetota</taxon>
        <taxon>Actinomycetes</taxon>
        <taxon>Micrococcales</taxon>
        <taxon>Cellulomonadaceae</taxon>
        <taxon>Sediminihabitans</taxon>
    </lineage>
</organism>
<evidence type="ECO:0000256" key="1">
    <source>
        <dbReference type="ARBA" id="ARBA00023015"/>
    </source>
</evidence>
<dbReference type="SUPFAM" id="SSF48498">
    <property type="entry name" value="Tetracyclin repressor-like, C-terminal domain"/>
    <property type="match status" value="1"/>
</dbReference>
<evidence type="ECO:0000313" key="8">
    <source>
        <dbReference type="Proteomes" id="UP000231693"/>
    </source>
</evidence>
<evidence type="ECO:0000256" key="2">
    <source>
        <dbReference type="ARBA" id="ARBA00023125"/>
    </source>
</evidence>
<dbReference type="OrthoDB" id="9796019at2"/>
<feature type="DNA-binding region" description="H-T-H motif" evidence="4">
    <location>
        <begin position="45"/>
        <end position="64"/>
    </location>
</feature>
<protein>
    <submittedName>
        <fullName evidence="7">TetR family transcriptional regulator</fullName>
    </submittedName>
</protein>
<dbReference type="EMBL" id="PGFE01000004">
    <property type="protein sequence ID" value="PJJ69934.1"/>
    <property type="molecule type" value="Genomic_DNA"/>
</dbReference>
<gene>
    <name evidence="7" type="ORF">CLV28_2411</name>
</gene>
<evidence type="ECO:0000313" key="7">
    <source>
        <dbReference type="EMBL" id="PJJ69934.1"/>
    </source>
</evidence>
<dbReference type="PRINTS" id="PR00455">
    <property type="entry name" value="HTHTETR"/>
</dbReference>
<evidence type="ECO:0000259" key="6">
    <source>
        <dbReference type="PROSITE" id="PS50977"/>
    </source>
</evidence>
<reference evidence="7 8" key="1">
    <citation type="submission" date="2017-11" db="EMBL/GenBank/DDBJ databases">
        <title>Genomic Encyclopedia of Archaeal and Bacterial Type Strains, Phase II (KMG-II): From Individual Species to Whole Genera.</title>
        <authorList>
            <person name="Goeker M."/>
        </authorList>
    </citation>
    <scope>NUCLEOTIDE SEQUENCE [LARGE SCALE GENOMIC DNA]</scope>
    <source>
        <strain evidence="7 8">DSM 25478</strain>
    </source>
</reference>
<dbReference type="RefSeq" id="WP_100423567.1">
    <property type="nucleotide sequence ID" value="NZ_BOOX01000007.1"/>
</dbReference>
<evidence type="ECO:0000256" key="3">
    <source>
        <dbReference type="ARBA" id="ARBA00023163"/>
    </source>
</evidence>
<dbReference type="Proteomes" id="UP000231693">
    <property type="component" value="Unassembled WGS sequence"/>
</dbReference>
<dbReference type="PROSITE" id="PS01081">
    <property type="entry name" value="HTH_TETR_1"/>
    <property type="match status" value="1"/>
</dbReference>
<keyword evidence="1" id="KW-0805">Transcription regulation</keyword>
<evidence type="ECO:0000256" key="4">
    <source>
        <dbReference type="PROSITE-ProRule" id="PRU00335"/>
    </source>
</evidence>
<dbReference type="SUPFAM" id="SSF46689">
    <property type="entry name" value="Homeodomain-like"/>
    <property type="match status" value="1"/>
</dbReference>
<feature type="domain" description="HTH tetR-type" evidence="6">
    <location>
        <begin position="22"/>
        <end position="82"/>
    </location>
</feature>
<dbReference type="PROSITE" id="PS50977">
    <property type="entry name" value="HTH_TETR_2"/>
    <property type="match status" value="1"/>
</dbReference>
<dbReference type="InterPro" id="IPR009057">
    <property type="entry name" value="Homeodomain-like_sf"/>
</dbReference>
<dbReference type="GO" id="GO:0003700">
    <property type="term" value="F:DNA-binding transcription factor activity"/>
    <property type="evidence" value="ECO:0007669"/>
    <property type="project" value="TreeGrafter"/>
</dbReference>
<dbReference type="InterPro" id="IPR001647">
    <property type="entry name" value="HTH_TetR"/>
</dbReference>
<name>A0A2M9CDC5_9CELL</name>
<dbReference type="GO" id="GO:0000976">
    <property type="term" value="F:transcription cis-regulatory region binding"/>
    <property type="evidence" value="ECO:0007669"/>
    <property type="project" value="TreeGrafter"/>
</dbReference>
<dbReference type="Gene3D" id="1.10.357.10">
    <property type="entry name" value="Tetracycline Repressor, domain 2"/>
    <property type="match status" value="1"/>
</dbReference>
<dbReference type="InterPro" id="IPR036271">
    <property type="entry name" value="Tet_transcr_reg_TetR-rel_C_sf"/>
</dbReference>
<dbReference type="PANTHER" id="PTHR30055">
    <property type="entry name" value="HTH-TYPE TRANSCRIPTIONAL REGULATOR RUTR"/>
    <property type="match status" value="1"/>
</dbReference>
<keyword evidence="8" id="KW-1185">Reference proteome</keyword>
<dbReference type="Pfam" id="PF00440">
    <property type="entry name" value="TetR_N"/>
    <property type="match status" value="1"/>
</dbReference>
<accession>A0A2M9CDC5</accession>
<dbReference type="InterPro" id="IPR011075">
    <property type="entry name" value="TetR_C"/>
</dbReference>
<dbReference type="AlphaFoldDB" id="A0A2M9CDC5"/>
<keyword evidence="3" id="KW-0804">Transcription</keyword>
<evidence type="ECO:0000256" key="5">
    <source>
        <dbReference type="SAM" id="MobiDB-lite"/>
    </source>
</evidence>
<dbReference type="Gene3D" id="1.10.10.60">
    <property type="entry name" value="Homeodomain-like"/>
    <property type="match status" value="1"/>
</dbReference>
<dbReference type="InterPro" id="IPR023772">
    <property type="entry name" value="DNA-bd_HTH_TetR-type_CS"/>
</dbReference>
<dbReference type="Pfam" id="PF16859">
    <property type="entry name" value="TetR_C_11"/>
    <property type="match status" value="1"/>
</dbReference>
<proteinExistence type="predicted"/>
<dbReference type="InterPro" id="IPR050109">
    <property type="entry name" value="HTH-type_TetR-like_transc_reg"/>
</dbReference>
<dbReference type="PANTHER" id="PTHR30055:SF148">
    <property type="entry name" value="TETR-FAMILY TRANSCRIPTIONAL REGULATOR"/>
    <property type="match status" value="1"/>
</dbReference>